<organism evidence="6 7">
    <name type="scientific">Thiohalobacter thiocyanaticus</name>
    <dbReference type="NCBI Taxonomy" id="585455"/>
    <lineage>
        <taxon>Bacteria</taxon>
        <taxon>Pseudomonadati</taxon>
        <taxon>Pseudomonadota</taxon>
        <taxon>Gammaproteobacteria</taxon>
        <taxon>Thiohalobacterales</taxon>
        <taxon>Thiohalobacteraceae</taxon>
        <taxon>Thiohalobacter</taxon>
    </lineage>
</organism>
<evidence type="ECO:0000256" key="2">
    <source>
        <dbReference type="ARBA" id="ARBA00022679"/>
    </source>
</evidence>
<dbReference type="RefSeq" id="WP_096366318.1">
    <property type="nucleotide sequence ID" value="NZ_AP018052.1"/>
</dbReference>
<protein>
    <recommendedName>
        <fullName evidence="5">3-deoxy-manno-octulosonate cytidylyltransferase</fullName>
        <ecNumber evidence="5">2.7.7.38</ecNumber>
    </recommendedName>
    <alternativeName>
        <fullName evidence="5">CMP-2-keto-3-deoxyoctulosonic acid synthase</fullName>
        <shortName evidence="5">CKS</shortName>
        <shortName evidence="5">CMP-KDO synthase</shortName>
    </alternativeName>
</protein>
<keyword evidence="5" id="KW-0963">Cytoplasm</keyword>
<evidence type="ECO:0000313" key="6">
    <source>
        <dbReference type="EMBL" id="BAZ94199.1"/>
    </source>
</evidence>
<keyword evidence="4 5" id="KW-0448">Lipopolysaccharide biosynthesis</keyword>
<dbReference type="GO" id="GO:0005829">
    <property type="term" value="C:cytosol"/>
    <property type="evidence" value="ECO:0007669"/>
    <property type="project" value="TreeGrafter"/>
</dbReference>
<dbReference type="HAMAP" id="MF_00057">
    <property type="entry name" value="KdsB"/>
    <property type="match status" value="1"/>
</dbReference>
<reference evidence="6 7" key="1">
    <citation type="submission" date="2017-05" db="EMBL/GenBank/DDBJ databases">
        <title>Thiocyanate degradation by Thiohalobacter thiocyanaticus FOKN1.</title>
        <authorList>
            <person name="Oshiki M."/>
            <person name="Fukushima T."/>
            <person name="Kawano S."/>
            <person name="Nakagawa J."/>
        </authorList>
    </citation>
    <scope>NUCLEOTIDE SEQUENCE [LARGE SCALE GENOMIC DNA]</scope>
    <source>
        <strain evidence="6 7">FOKN1</strain>
    </source>
</reference>
<dbReference type="EMBL" id="AP018052">
    <property type="protein sequence ID" value="BAZ94199.1"/>
    <property type="molecule type" value="Genomic_DNA"/>
</dbReference>
<dbReference type="GO" id="GO:0009103">
    <property type="term" value="P:lipopolysaccharide biosynthetic process"/>
    <property type="evidence" value="ECO:0007669"/>
    <property type="project" value="UniProtKB-UniRule"/>
</dbReference>
<evidence type="ECO:0000256" key="4">
    <source>
        <dbReference type="ARBA" id="ARBA00022985"/>
    </source>
</evidence>
<dbReference type="InterPro" id="IPR004528">
    <property type="entry name" value="KdsB"/>
</dbReference>
<dbReference type="GO" id="GO:0016020">
    <property type="term" value="C:membrane"/>
    <property type="evidence" value="ECO:0007669"/>
    <property type="project" value="UniProtKB-SubCell"/>
</dbReference>
<evidence type="ECO:0000313" key="7">
    <source>
        <dbReference type="Proteomes" id="UP000218765"/>
    </source>
</evidence>
<keyword evidence="3 5" id="KW-0548">Nucleotidyltransferase</keyword>
<dbReference type="NCBIfam" id="TIGR00466">
    <property type="entry name" value="kdsB"/>
    <property type="match status" value="1"/>
</dbReference>
<dbReference type="Pfam" id="PF02348">
    <property type="entry name" value="CTP_transf_3"/>
    <property type="match status" value="1"/>
</dbReference>
<dbReference type="GO" id="GO:0008690">
    <property type="term" value="F:3-deoxy-manno-octulosonate cytidylyltransferase activity"/>
    <property type="evidence" value="ECO:0007669"/>
    <property type="project" value="UniProtKB-UniRule"/>
</dbReference>
<keyword evidence="2 5" id="KW-0808">Transferase</keyword>
<dbReference type="PANTHER" id="PTHR42866:SF2">
    <property type="entry name" value="3-DEOXY-MANNO-OCTULOSONATE CYTIDYLYLTRANSFERASE, MITOCHONDRIAL"/>
    <property type="match status" value="1"/>
</dbReference>
<comment type="catalytic activity">
    <reaction evidence="5">
        <text>3-deoxy-alpha-D-manno-oct-2-ulosonate + CTP = CMP-3-deoxy-beta-D-manno-octulosonate + diphosphate</text>
        <dbReference type="Rhea" id="RHEA:23448"/>
        <dbReference type="ChEBI" id="CHEBI:33019"/>
        <dbReference type="ChEBI" id="CHEBI:37563"/>
        <dbReference type="ChEBI" id="CHEBI:85986"/>
        <dbReference type="ChEBI" id="CHEBI:85987"/>
        <dbReference type="EC" id="2.7.7.38"/>
    </reaction>
</comment>
<comment type="function">
    <text evidence="5">Activates KDO (a required 8-carbon sugar) for incorporation into bacterial lipopolysaccharide in Gram-negative bacteria.</text>
</comment>
<dbReference type="InterPro" id="IPR003329">
    <property type="entry name" value="Cytidylyl_trans"/>
</dbReference>
<dbReference type="CDD" id="cd02517">
    <property type="entry name" value="CMP-KDO-Synthetase"/>
    <property type="match status" value="1"/>
</dbReference>
<dbReference type="NCBIfam" id="NF003952">
    <property type="entry name" value="PRK05450.1-5"/>
    <property type="match status" value="1"/>
</dbReference>
<dbReference type="UniPathway" id="UPA00358">
    <property type="reaction ID" value="UER00476"/>
</dbReference>
<name>A0A1Z4VRD9_9GAMM</name>
<dbReference type="PANTHER" id="PTHR42866">
    <property type="entry name" value="3-DEOXY-MANNO-OCTULOSONATE CYTIDYLYLTRANSFERASE"/>
    <property type="match status" value="1"/>
</dbReference>
<comment type="similarity">
    <text evidence="5">Belongs to the KdsB family.</text>
</comment>
<dbReference type="AlphaFoldDB" id="A0A1Z4VRD9"/>
<proteinExistence type="inferred from homology"/>
<evidence type="ECO:0000256" key="1">
    <source>
        <dbReference type="ARBA" id="ARBA00004370"/>
    </source>
</evidence>
<dbReference type="OrthoDB" id="9815559at2"/>
<dbReference type="SUPFAM" id="SSF53448">
    <property type="entry name" value="Nucleotide-diphospho-sugar transferases"/>
    <property type="match status" value="1"/>
</dbReference>
<sequence>MSFKVVIPARYASSRLPGKPLLEIVGRPMLEHVYRRACESGAGEVIVATDDDRIREAAEAFGAGVAMTAADHPSGTDRIAEVAETRDWPADAIIVNLQGDEPLMPPSLIRTVADDLEAHPDADIATLCAPIDCAEDFFDPHIVKVVRDHKGYALYFSRAPIPWDRDEFATGSKTLPKGVPHLRHIGMYAYRAGFLQHYRQLEPAPIENSEMLEQLRALWHGVRIHVAEAPETPGHGVDTQADLERVAGLLAAE</sequence>
<dbReference type="InterPro" id="IPR029044">
    <property type="entry name" value="Nucleotide-diphossugar_trans"/>
</dbReference>
<dbReference type="FunFam" id="3.90.550.10:FF:000011">
    <property type="entry name" value="3-deoxy-manno-octulosonate cytidylyltransferase"/>
    <property type="match status" value="1"/>
</dbReference>
<comment type="pathway">
    <text evidence="5">Nucleotide-sugar biosynthesis; CMP-3-deoxy-D-manno-octulosonate biosynthesis; CMP-3-deoxy-D-manno-octulosonate from 3-deoxy-D-manno-octulosonate and CTP: step 1/1.</text>
</comment>
<dbReference type="NCBIfam" id="NF003950">
    <property type="entry name" value="PRK05450.1-3"/>
    <property type="match status" value="1"/>
</dbReference>
<evidence type="ECO:0000256" key="5">
    <source>
        <dbReference type="HAMAP-Rule" id="MF_00057"/>
    </source>
</evidence>
<dbReference type="Proteomes" id="UP000218765">
    <property type="component" value="Chromosome"/>
</dbReference>
<comment type="subcellular location">
    <subcellularLocation>
        <location evidence="5">Cytoplasm</location>
    </subcellularLocation>
    <subcellularLocation>
        <location evidence="1">Membrane</location>
    </subcellularLocation>
</comment>
<dbReference type="Gene3D" id="3.90.550.10">
    <property type="entry name" value="Spore Coat Polysaccharide Biosynthesis Protein SpsA, Chain A"/>
    <property type="match status" value="1"/>
</dbReference>
<dbReference type="GO" id="GO:0033468">
    <property type="term" value="P:CMP-keto-3-deoxy-D-manno-octulosonic acid biosynthetic process"/>
    <property type="evidence" value="ECO:0007669"/>
    <property type="project" value="UniProtKB-UniRule"/>
</dbReference>
<evidence type="ECO:0000256" key="3">
    <source>
        <dbReference type="ARBA" id="ARBA00022695"/>
    </source>
</evidence>
<dbReference type="NCBIfam" id="NF009905">
    <property type="entry name" value="PRK13368.1"/>
    <property type="match status" value="1"/>
</dbReference>
<gene>
    <name evidence="5" type="primary">kdsB</name>
    <name evidence="6" type="ORF">FOKN1_1813</name>
</gene>
<dbReference type="KEGG" id="ttc:FOKN1_1813"/>
<keyword evidence="7" id="KW-1185">Reference proteome</keyword>
<dbReference type="EC" id="2.7.7.38" evidence="5"/>
<accession>A0A1Z4VRD9</accession>